<name>A0A8J2Z133_9PROT</name>
<dbReference type="InterPro" id="IPR028203">
    <property type="entry name" value="PSII_CF48-like_dom"/>
</dbReference>
<sequence length="333" mass="34623">MFAEFIRRSSLVVAVLILGCGMAAAEDHPPVPAERVPLAAQSLLQGVARAGQSLVAIGEHGIILISHDDGQSWTQQQSPTDVLLTAASFADDRHGLVVGHDGTILRTADGGQQWQLVQRDLDAGPLLTVALAADGQHGVAGGAYGLLLVTADGGATWRKAKVTDDTADEDADGEGSDAHLYAAALPAPDRWVVVGEAGRIITSRDQGATWQVVKAPYNGSYFGVLAKSPDDWLIFGLEGKMLETADAGATWQPIETGQSSGLTSVGQLNDGRLVAVGLNGTILVEDQPHGHFLLRTLKTPTALTGVLPIDGVAVLTGERGASLLDATTLRATP</sequence>
<dbReference type="GO" id="GO:0009523">
    <property type="term" value="C:photosystem II"/>
    <property type="evidence" value="ECO:0007669"/>
    <property type="project" value="UniProtKB-KW"/>
</dbReference>
<dbReference type="AlphaFoldDB" id="A0A8J2Z133"/>
<dbReference type="PANTHER" id="PTHR47199:SF2">
    <property type="entry name" value="PHOTOSYSTEM II STABILITY_ASSEMBLY FACTOR HCF136, CHLOROPLASTIC"/>
    <property type="match status" value="1"/>
</dbReference>
<dbReference type="PROSITE" id="PS51257">
    <property type="entry name" value="PROKAR_LIPOPROTEIN"/>
    <property type="match status" value="1"/>
</dbReference>
<evidence type="ECO:0000313" key="5">
    <source>
        <dbReference type="EMBL" id="GGF47046.1"/>
    </source>
</evidence>
<dbReference type="CDD" id="cd15482">
    <property type="entry name" value="Sialidase_non-viral"/>
    <property type="match status" value="1"/>
</dbReference>
<dbReference type="SUPFAM" id="SSF110296">
    <property type="entry name" value="Oligoxyloglucan reducing end-specific cellobiohydrolase"/>
    <property type="match status" value="1"/>
</dbReference>
<dbReference type="InterPro" id="IPR015943">
    <property type="entry name" value="WD40/YVTN_repeat-like_dom_sf"/>
</dbReference>
<evidence type="ECO:0000256" key="1">
    <source>
        <dbReference type="ARBA" id="ARBA00022531"/>
    </source>
</evidence>
<feature type="chain" id="PRO_5035266743" description="Photosynthesis system II assembly factor Ycf48/Hcf136-like domain-containing protein" evidence="3">
    <location>
        <begin position="26"/>
        <end position="333"/>
    </location>
</feature>
<dbReference type="Proteomes" id="UP000646365">
    <property type="component" value="Unassembled WGS sequence"/>
</dbReference>
<feature type="domain" description="Photosynthesis system II assembly factor Ycf48/Hcf136-like" evidence="4">
    <location>
        <begin position="69"/>
        <end position="162"/>
    </location>
</feature>
<keyword evidence="3" id="KW-0732">Signal</keyword>
<evidence type="ECO:0000259" key="4">
    <source>
        <dbReference type="Pfam" id="PF14870"/>
    </source>
</evidence>
<dbReference type="GO" id="GO:0015979">
    <property type="term" value="P:photosynthesis"/>
    <property type="evidence" value="ECO:0007669"/>
    <property type="project" value="UniProtKB-KW"/>
</dbReference>
<feature type="signal peptide" evidence="3">
    <location>
        <begin position="1"/>
        <end position="25"/>
    </location>
</feature>
<gene>
    <name evidence="5" type="ORF">GCM10011611_61840</name>
</gene>
<dbReference type="RefSeq" id="WP_189052055.1">
    <property type="nucleotide sequence ID" value="NZ_BMJQ01000024.1"/>
</dbReference>
<comment type="caution">
    <text evidence="5">The sequence shown here is derived from an EMBL/GenBank/DDBJ whole genome shotgun (WGS) entry which is preliminary data.</text>
</comment>
<reference evidence="5" key="1">
    <citation type="journal article" date="2014" name="Int. J. Syst. Evol. Microbiol.">
        <title>Complete genome sequence of Corynebacterium casei LMG S-19264T (=DSM 44701T), isolated from a smear-ripened cheese.</title>
        <authorList>
            <consortium name="US DOE Joint Genome Institute (JGI-PGF)"/>
            <person name="Walter F."/>
            <person name="Albersmeier A."/>
            <person name="Kalinowski J."/>
            <person name="Ruckert C."/>
        </authorList>
    </citation>
    <scope>NUCLEOTIDE SEQUENCE</scope>
    <source>
        <strain evidence="5">CGMCC 1.15725</strain>
    </source>
</reference>
<proteinExistence type="predicted"/>
<accession>A0A8J2Z133</accession>
<dbReference type="Gene3D" id="2.130.10.10">
    <property type="entry name" value="YVTN repeat-like/Quinoprotein amine dehydrogenase"/>
    <property type="match status" value="2"/>
</dbReference>
<protein>
    <recommendedName>
        <fullName evidence="4">Photosynthesis system II assembly factor Ycf48/Hcf136-like domain-containing protein</fullName>
    </recommendedName>
</protein>
<evidence type="ECO:0000256" key="2">
    <source>
        <dbReference type="ARBA" id="ARBA00023276"/>
    </source>
</evidence>
<keyword evidence="6" id="KW-1185">Reference proteome</keyword>
<keyword evidence="2" id="KW-0604">Photosystem II</keyword>
<dbReference type="Pfam" id="PF14870">
    <property type="entry name" value="PSII_BNR"/>
    <property type="match status" value="1"/>
</dbReference>
<keyword evidence="1" id="KW-0602">Photosynthesis</keyword>
<evidence type="ECO:0000256" key="3">
    <source>
        <dbReference type="SAM" id="SignalP"/>
    </source>
</evidence>
<reference evidence="5" key="2">
    <citation type="submission" date="2020-09" db="EMBL/GenBank/DDBJ databases">
        <authorList>
            <person name="Sun Q."/>
            <person name="Zhou Y."/>
        </authorList>
    </citation>
    <scope>NUCLEOTIDE SEQUENCE</scope>
    <source>
        <strain evidence="5">CGMCC 1.15725</strain>
    </source>
</reference>
<organism evidence="5 6">
    <name type="scientific">Aliidongia dinghuensis</name>
    <dbReference type="NCBI Taxonomy" id="1867774"/>
    <lineage>
        <taxon>Bacteria</taxon>
        <taxon>Pseudomonadati</taxon>
        <taxon>Pseudomonadota</taxon>
        <taxon>Alphaproteobacteria</taxon>
        <taxon>Rhodospirillales</taxon>
        <taxon>Dongiaceae</taxon>
        <taxon>Aliidongia</taxon>
    </lineage>
</organism>
<evidence type="ECO:0000313" key="6">
    <source>
        <dbReference type="Proteomes" id="UP000646365"/>
    </source>
</evidence>
<dbReference type="PANTHER" id="PTHR47199">
    <property type="entry name" value="PHOTOSYSTEM II STABILITY/ASSEMBLY FACTOR HCF136, CHLOROPLASTIC"/>
    <property type="match status" value="1"/>
</dbReference>
<dbReference type="EMBL" id="BMJQ01000024">
    <property type="protein sequence ID" value="GGF47046.1"/>
    <property type="molecule type" value="Genomic_DNA"/>
</dbReference>